<evidence type="ECO:0000259" key="9">
    <source>
        <dbReference type="Pfam" id="PF13359"/>
    </source>
</evidence>
<evidence type="ECO:0000256" key="1">
    <source>
        <dbReference type="ARBA" id="ARBA00001968"/>
    </source>
</evidence>
<dbReference type="InterPro" id="IPR045249">
    <property type="entry name" value="HARBI1-like"/>
</dbReference>
<evidence type="ECO:0000256" key="7">
    <source>
        <dbReference type="ARBA" id="ARBA00023242"/>
    </source>
</evidence>
<keyword evidence="6" id="KW-0378">Hydrolase</keyword>
<evidence type="ECO:0000256" key="4">
    <source>
        <dbReference type="ARBA" id="ARBA00022722"/>
    </source>
</evidence>
<evidence type="ECO:0000256" key="5">
    <source>
        <dbReference type="ARBA" id="ARBA00022723"/>
    </source>
</evidence>
<evidence type="ECO:0000256" key="6">
    <source>
        <dbReference type="ARBA" id="ARBA00022801"/>
    </source>
</evidence>
<accession>A0AAV8WVB8</accession>
<name>A0AAV8WVB8_9CUCU</name>
<evidence type="ECO:0000256" key="2">
    <source>
        <dbReference type="ARBA" id="ARBA00004123"/>
    </source>
</evidence>
<dbReference type="EMBL" id="JANEYF010004703">
    <property type="protein sequence ID" value="KAJ8930288.1"/>
    <property type="molecule type" value="Genomic_DNA"/>
</dbReference>
<feature type="compositionally biased region" description="Acidic residues" evidence="8">
    <location>
        <begin position="1"/>
        <end position="19"/>
    </location>
</feature>
<dbReference type="GO" id="GO:0016787">
    <property type="term" value="F:hydrolase activity"/>
    <property type="evidence" value="ECO:0007669"/>
    <property type="project" value="UniProtKB-KW"/>
</dbReference>
<organism evidence="10 11">
    <name type="scientific">Rhamnusium bicolor</name>
    <dbReference type="NCBI Taxonomy" id="1586634"/>
    <lineage>
        <taxon>Eukaryota</taxon>
        <taxon>Metazoa</taxon>
        <taxon>Ecdysozoa</taxon>
        <taxon>Arthropoda</taxon>
        <taxon>Hexapoda</taxon>
        <taxon>Insecta</taxon>
        <taxon>Pterygota</taxon>
        <taxon>Neoptera</taxon>
        <taxon>Endopterygota</taxon>
        <taxon>Coleoptera</taxon>
        <taxon>Polyphaga</taxon>
        <taxon>Cucujiformia</taxon>
        <taxon>Chrysomeloidea</taxon>
        <taxon>Cerambycidae</taxon>
        <taxon>Lepturinae</taxon>
        <taxon>Rhagiini</taxon>
        <taxon>Rhamnusium</taxon>
    </lineage>
</organism>
<keyword evidence="7" id="KW-0539">Nucleus</keyword>
<comment type="subcellular location">
    <subcellularLocation>
        <location evidence="2">Nucleus</location>
    </subcellularLocation>
</comment>
<comment type="similarity">
    <text evidence="3">Belongs to the HARBI1 family.</text>
</comment>
<keyword evidence="5" id="KW-0479">Metal-binding</keyword>
<proteinExistence type="inferred from homology"/>
<keyword evidence="4" id="KW-0540">Nuclease</keyword>
<dbReference type="InterPro" id="IPR027806">
    <property type="entry name" value="HARBI1_dom"/>
</dbReference>
<dbReference type="PANTHER" id="PTHR22930">
    <property type="match status" value="1"/>
</dbReference>
<dbReference type="GO" id="GO:0004518">
    <property type="term" value="F:nuclease activity"/>
    <property type="evidence" value="ECO:0007669"/>
    <property type="project" value="UniProtKB-KW"/>
</dbReference>
<dbReference type="Proteomes" id="UP001162156">
    <property type="component" value="Unassembled WGS sequence"/>
</dbReference>
<keyword evidence="11" id="KW-1185">Reference proteome</keyword>
<dbReference type="PANTHER" id="PTHR22930:SF292">
    <property type="entry name" value="DDE TNP4 DOMAIN-CONTAINING PROTEIN"/>
    <property type="match status" value="1"/>
</dbReference>
<dbReference type="AlphaFoldDB" id="A0AAV8WVB8"/>
<dbReference type="GO" id="GO:0046872">
    <property type="term" value="F:metal ion binding"/>
    <property type="evidence" value="ECO:0007669"/>
    <property type="project" value="UniProtKB-KW"/>
</dbReference>
<dbReference type="GO" id="GO:0005634">
    <property type="term" value="C:nucleus"/>
    <property type="evidence" value="ECO:0007669"/>
    <property type="project" value="UniProtKB-SubCell"/>
</dbReference>
<dbReference type="Pfam" id="PF13359">
    <property type="entry name" value="DDE_Tnp_4"/>
    <property type="match status" value="1"/>
</dbReference>
<feature type="region of interest" description="Disordered" evidence="8">
    <location>
        <begin position="1"/>
        <end position="24"/>
    </location>
</feature>
<evidence type="ECO:0000313" key="10">
    <source>
        <dbReference type="EMBL" id="KAJ8930288.1"/>
    </source>
</evidence>
<evidence type="ECO:0000256" key="8">
    <source>
        <dbReference type="SAM" id="MobiDB-lite"/>
    </source>
</evidence>
<evidence type="ECO:0000256" key="3">
    <source>
        <dbReference type="ARBA" id="ARBA00006958"/>
    </source>
</evidence>
<sequence>MMSDEGDSDLLTDGEDDLEGLLPNEPRVKNSHYLEETVSEYSDAVFFEHYRISRGVVNDISRRYGNIPASHQVLIYLWYIGHQTASFRDVAVRFDISLSSVNRIICRVTLFLSNLSPQIIEWPTEDEKRTIEGHFRESGFPNIIRAIDGCHIKVNKPENDPDSYINRKGNNLEGKCGRYYLLADSGYPLRRNMLTPYKDRGNLTRRQQNYNIKLAKNRYKIEHCFGMLKQKFRQLYHVKLRNIRLIVHLIRAACVLHNISLDDFNVAEEIVANLEALVPAE</sequence>
<evidence type="ECO:0000313" key="11">
    <source>
        <dbReference type="Proteomes" id="UP001162156"/>
    </source>
</evidence>
<comment type="caution">
    <text evidence="10">The sequence shown here is derived from an EMBL/GenBank/DDBJ whole genome shotgun (WGS) entry which is preliminary data.</text>
</comment>
<reference evidence="10" key="1">
    <citation type="journal article" date="2023" name="Insect Mol. Biol.">
        <title>Genome sequencing provides insights into the evolution of gene families encoding plant cell wall-degrading enzymes in longhorned beetles.</title>
        <authorList>
            <person name="Shin N.R."/>
            <person name="Okamura Y."/>
            <person name="Kirsch R."/>
            <person name="Pauchet Y."/>
        </authorList>
    </citation>
    <scope>NUCLEOTIDE SEQUENCE</scope>
    <source>
        <strain evidence="10">RBIC_L_NR</strain>
    </source>
</reference>
<feature type="domain" description="DDE Tnp4" evidence="9">
    <location>
        <begin position="179"/>
        <end position="258"/>
    </location>
</feature>
<protein>
    <recommendedName>
        <fullName evidence="9">DDE Tnp4 domain-containing protein</fullName>
    </recommendedName>
</protein>
<gene>
    <name evidence="10" type="ORF">NQ314_016907</name>
</gene>
<comment type="cofactor">
    <cofactor evidence="1">
        <name>a divalent metal cation</name>
        <dbReference type="ChEBI" id="CHEBI:60240"/>
    </cofactor>
</comment>